<sequence length="368" mass="40949">MNMNRVQISKYELFSLIILFQWGTTIIFGFGANAGRDAWIASLISTGIGTLLILLYVLIYRLGGDRTLAEWFTYAFGKWLGAPLSWLYPLVFIYNGARIISDIRFLLPVTIMNRTPDWVIGITFLAVVVYAMSGGIEVLARIAAFTLPFLLLAIVLEMILLGASRSLHYVNLLPIVGEGWGRIWETVWPLGIMQTYGESIEFALIWGYVSQKKGLAATASFATLFAGFFIALLGLLTIAGMGEAVFQQMMYPAFALLKLSKIRFIDNLDALGIVYLVINAFIKLSMHLYAASLCIQQLTAAKKIRPVIFVVAALALLLSLTMVVSFTEHLQVAMVAVPYHLWLPLYLVLPMIVLAVLPLRNWIAGRKL</sequence>
<keyword evidence="4" id="KW-0309">Germination</keyword>
<proteinExistence type="inferred from homology"/>
<reference evidence="9 10" key="1">
    <citation type="submission" date="2021-03" db="EMBL/GenBank/DDBJ databases">
        <title>Antimicrobial resistance genes in bacteria isolated from Japanese honey, and their potential for conferring macrolide and lincosamide resistance in the American foulbrood pathogen Paenibacillus larvae.</title>
        <authorList>
            <person name="Okamoto M."/>
            <person name="Kumagai M."/>
            <person name="Kanamori H."/>
            <person name="Takamatsu D."/>
        </authorList>
    </citation>
    <scope>NUCLEOTIDE SEQUENCE [LARGE SCALE GENOMIC DNA]</scope>
    <source>
        <strain evidence="9 10">J41TS12</strain>
    </source>
</reference>
<evidence type="ECO:0000313" key="9">
    <source>
        <dbReference type="EMBL" id="GIO38378.1"/>
    </source>
</evidence>
<evidence type="ECO:0000256" key="4">
    <source>
        <dbReference type="ARBA" id="ARBA00022544"/>
    </source>
</evidence>
<evidence type="ECO:0000256" key="2">
    <source>
        <dbReference type="ARBA" id="ARBA00007998"/>
    </source>
</evidence>
<keyword evidence="3" id="KW-0813">Transport</keyword>
<evidence type="ECO:0000313" key="10">
    <source>
        <dbReference type="Proteomes" id="UP000681162"/>
    </source>
</evidence>
<accession>A0A919XVG5</accession>
<dbReference type="Proteomes" id="UP000681162">
    <property type="component" value="Unassembled WGS sequence"/>
</dbReference>
<keyword evidence="6 8" id="KW-1133">Transmembrane helix</keyword>
<keyword evidence="5 8" id="KW-0812">Transmembrane</keyword>
<protein>
    <submittedName>
        <fullName evidence="9">Spore germination protein KB</fullName>
    </submittedName>
</protein>
<feature type="transmembrane region" description="Helical" evidence="8">
    <location>
        <begin position="339"/>
        <end position="359"/>
    </location>
</feature>
<keyword evidence="10" id="KW-1185">Reference proteome</keyword>
<name>A0A919XVG5_9BACL</name>
<keyword evidence="7 8" id="KW-0472">Membrane</keyword>
<organism evidence="9 10">
    <name type="scientific">Paenibacillus antibioticophila</name>
    <dbReference type="NCBI Taxonomy" id="1274374"/>
    <lineage>
        <taxon>Bacteria</taxon>
        <taxon>Bacillati</taxon>
        <taxon>Bacillota</taxon>
        <taxon>Bacilli</taxon>
        <taxon>Bacillales</taxon>
        <taxon>Paenibacillaceae</taxon>
        <taxon>Paenibacillus</taxon>
    </lineage>
</organism>
<comment type="similarity">
    <text evidence="2">Belongs to the amino acid-polyamine-organocation (APC) superfamily. Spore germination protein (SGP) (TC 2.A.3.9) family.</text>
</comment>
<feature type="transmembrane region" description="Helical" evidence="8">
    <location>
        <begin position="147"/>
        <end position="167"/>
    </location>
</feature>
<evidence type="ECO:0000256" key="7">
    <source>
        <dbReference type="ARBA" id="ARBA00023136"/>
    </source>
</evidence>
<feature type="transmembrane region" description="Helical" evidence="8">
    <location>
        <begin position="187"/>
        <end position="209"/>
    </location>
</feature>
<comment type="subcellular location">
    <subcellularLocation>
        <location evidence="1">Membrane</location>
        <topology evidence="1">Multi-pass membrane protein</topology>
    </subcellularLocation>
</comment>
<dbReference type="Pfam" id="PF03845">
    <property type="entry name" value="Spore_permease"/>
    <property type="match status" value="1"/>
</dbReference>
<dbReference type="AlphaFoldDB" id="A0A919XVG5"/>
<evidence type="ECO:0000256" key="1">
    <source>
        <dbReference type="ARBA" id="ARBA00004141"/>
    </source>
</evidence>
<feature type="transmembrane region" description="Helical" evidence="8">
    <location>
        <begin position="221"/>
        <end position="242"/>
    </location>
</feature>
<evidence type="ECO:0000256" key="6">
    <source>
        <dbReference type="ARBA" id="ARBA00022989"/>
    </source>
</evidence>
<feature type="transmembrane region" description="Helical" evidence="8">
    <location>
        <begin position="118"/>
        <end position="140"/>
    </location>
</feature>
<evidence type="ECO:0000256" key="8">
    <source>
        <dbReference type="SAM" id="Phobius"/>
    </source>
</evidence>
<dbReference type="EMBL" id="BORR01000012">
    <property type="protein sequence ID" value="GIO38378.1"/>
    <property type="molecule type" value="Genomic_DNA"/>
</dbReference>
<feature type="transmembrane region" description="Helical" evidence="8">
    <location>
        <begin position="12"/>
        <end position="32"/>
    </location>
</feature>
<evidence type="ECO:0000256" key="3">
    <source>
        <dbReference type="ARBA" id="ARBA00022448"/>
    </source>
</evidence>
<feature type="transmembrane region" description="Helical" evidence="8">
    <location>
        <begin position="273"/>
        <end position="295"/>
    </location>
</feature>
<feature type="transmembrane region" description="Helical" evidence="8">
    <location>
        <begin position="38"/>
        <end position="59"/>
    </location>
</feature>
<gene>
    <name evidence="9" type="primary">gerKB</name>
    <name evidence="9" type="ORF">J41TS12_32390</name>
</gene>
<dbReference type="GO" id="GO:0016020">
    <property type="term" value="C:membrane"/>
    <property type="evidence" value="ECO:0007669"/>
    <property type="project" value="UniProtKB-SubCell"/>
</dbReference>
<feature type="transmembrane region" description="Helical" evidence="8">
    <location>
        <begin position="71"/>
        <end position="94"/>
    </location>
</feature>
<comment type="caution">
    <text evidence="9">The sequence shown here is derived from an EMBL/GenBank/DDBJ whole genome shotgun (WGS) entry which is preliminary data.</text>
</comment>
<dbReference type="PANTHER" id="PTHR34975">
    <property type="entry name" value="SPORE GERMINATION PROTEIN A2"/>
    <property type="match status" value="1"/>
</dbReference>
<dbReference type="InterPro" id="IPR004761">
    <property type="entry name" value="Spore_GerAB"/>
</dbReference>
<dbReference type="NCBIfam" id="TIGR00912">
    <property type="entry name" value="2A0309"/>
    <property type="match status" value="1"/>
</dbReference>
<dbReference type="PANTHER" id="PTHR34975:SF2">
    <property type="entry name" value="SPORE GERMINATION PROTEIN A2"/>
    <property type="match status" value="1"/>
</dbReference>
<evidence type="ECO:0000256" key="5">
    <source>
        <dbReference type="ARBA" id="ARBA00022692"/>
    </source>
</evidence>
<dbReference type="GO" id="GO:0009847">
    <property type="term" value="P:spore germination"/>
    <property type="evidence" value="ECO:0007669"/>
    <property type="project" value="InterPro"/>
</dbReference>
<feature type="transmembrane region" description="Helical" evidence="8">
    <location>
        <begin position="307"/>
        <end position="327"/>
    </location>
</feature>